<proteinExistence type="predicted"/>
<evidence type="ECO:0000313" key="1">
    <source>
        <dbReference type="EMBL" id="VDD78484.1"/>
    </source>
</evidence>
<dbReference type="AlphaFoldDB" id="A0A3P6GWH8"/>
<name>A0A3P6GWH8_MESCO</name>
<gene>
    <name evidence="1" type="ORF">MCOS_LOCUS4487</name>
</gene>
<accession>A0A3P6GWH8</accession>
<keyword evidence="2" id="KW-1185">Reference proteome</keyword>
<dbReference type="Proteomes" id="UP000267029">
    <property type="component" value="Unassembled WGS sequence"/>
</dbReference>
<evidence type="ECO:0000313" key="2">
    <source>
        <dbReference type="Proteomes" id="UP000267029"/>
    </source>
</evidence>
<reference evidence="1 2" key="1">
    <citation type="submission" date="2018-10" db="EMBL/GenBank/DDBJ databases">
        <authorList>
            <consortium name="Pathogen Informatics"/>
        </authorList>
    </citation>
    <scope>NUCLEOTIDE SEQUENCE [LARGE SCALE GENOMIC DNA]</scope>
</reference>
<dbReference type="EMBL" id="UXSR01001724">
    <property type="protein sequence ID" value="VDD78484.1"/>
    <property type="molecule type" value="Genomic_DNA"/>
</dbReference>
<feature type="non-terminal residue" evidence="1">
    <location>
        <position position="117"/>
    </location>
</feature>
<sequence length="117" mass="12685">MVVVAVVVIIAIVVGFVFWRRRSVQRQGKGEQDRPGFSIAYKEPDGPIAFSAPVSNPVNVTSFAMVLSAIENNNTWNNLFESGPLSSSYINASYVRPPNYTATGAAVASSQDTQPEY</sequence>
<protein>
    <submittedName>
        <fullName evidence="1">Uncharacterized protein</fullName>
    </submittedName>
</protein>
<organism evidence="1 2">
    <name type="scientific">Mesocestoides corti</name>
    <name type="common">Flatworm</name>
    <dbReference type="NCBI Taxonomy" id="53468"/>
    <lineage>
        <taxon>Eukaryota</taxon>
        <taxon>Metazoa</taxon>
        <taxon>Spiralia</taxon>
        <taxon>Lophotrochozoa</taxon>
        <taxon>Platyhelminthes</taxon>
        <taxon>Cestoda</taxon>
        <taxon>Eucestoda</taxon>
        <taxon>Cyclophyllidea</taxon>
        <taxon>Mesocestoididae</taxon>
        <taxon>Mesocestoides</taxon>
    </lineage>
</organism>